<dbReference type="NCBIfam" id="TIGR00186">
    <property type="entry name" value="rRNA_methyl_3"/>
    <property type="match status" value="1"/>
</dbReference>
<reference evidence="6 7" key="1">
    <citation type="submission" date="2017-04" db="EMBL/GenBank/DDBJ databases">
        <title>Comparative genome analysis of Subtercola boreus.</title>
        <authorList>
            <person name="Cho Y.-J."/>
            <person name="Cho A."/>
            <person name="Kim O.-S."/>
            <person name="Lee J.-I."/>
        </authorList>
    </citation>
    <scope>NUCLEOTIDE SEQUENCE [LARGE SCALE GENOMIC DNA]</scope>
    <source>
        <strain evidence="6 7">P28004</strain>
    </source>
</reference>
<organism evidence="6 7">
    <name type="scientific">Subtercola boreus</name>
    <dbReference type="NCBI Taxonomy" id="120213"/>
    <lineage>
        <taxon>Bacteria</taxon>
        <taxon>Bacillati</taxon>
        <taxon>Actinomycetota</taxon>
        <taxon>Actinomycetes</taxon>
        <taxon>Micrococcales</taxon>
        <taxon>Microbacteriaceae</taxon>
        <taxon>Subtercola</taxon>
    </lineage>
</organism>
<dbReference type="InterPro" id="IPR001537">
    <property type="entry name" value="SpoU_MeTrfase"/>
</dbReference>
<comment type="caution">
    <text evidence="6">The sequence shown here is derived from an EMBL/GenBank/DDBJ whole genome shotgun (WGS) entry which is preliminary data.</text>
</comment>
<feature type="compositionally biased region" description="Low complexity" evidence="4">
    <location>
        <begin position="87"/>
        <end position="105"/>
    </location>
</feature>
<keyword evidence="3 6" id="KW-0808">Transferase</keyword>
<dbReference type="EMBL" id="NBXE01000029">
    <property type="protein sequence ID" value="RFA25951.1"/>
    <property type="molecule type" value="Genomic_DNA"/>
</dbReference>
<dbReference type="SUPFAM" id="SSF55315">
    <property type="entry name" value="L30e-like"/>
    <property type="match status" value="1"/>
</dbReference>
<evidence type="ECO:0000313" key="6">
    <source>
        <dbReference type="EMBL" id="RFA25951.1"/>
    </source>
</evidence>
<dbReference type="Gene3D" id="3.40.1280.10">
    <property type="match status" value="1"/>
</dbReference>
<dbReference type="InterPro" id="IPR004441">
    <property type="entry name" value="rRNA_MeTrfase_TrmH"/>
</dbReference>
<dbReference type="GO" id="GO:0005829">
    <property type="term" value="C:cytosol"/>
    <property type="evidence" value="ECO:0007669"/>
    <property type="project" value="TreeGrafter"/>
</dbReference>
<dbReference type="PANTHER" id="PTHR46429:SF1">
    <property type="entry name" value="23S RRNA (GUANOSINE-2'-O-)-METHYLTRANSFERASE RLMB"/>
    <property type="match status" value="1"/>
</dbReference>
<feature type="compositionally biased region" description="Basic and acidic residues" evidence="4">
    <location>
        <begin position="33"/>
        <end position="47"/>
    </location>
</feature>
<dbReference type="GO" id="GO:0008173">
    <property type="term" value="F:RNA methyltransferase activity"/>
    <property type="evidence" value="ECO:0007669"/>
    <property type="project" value="InterPro"/>
</dbReference>
<dbReference type="InterPro" id="IPR029064">
    <property type="entry name" value="Ribosomal_eL30-like_sf"/>
</dbReference>
<protein>
    <submittedName>
        <fullName evidence="6">23S rRNA (Guanosine(2251)-2'-O)-methyltransferase RlmB</fullName>
    </submittedName>
</protein>
<dbReference type="CDD" id="cd18103">
    <property type="entry name" value="SpoU-like_RlmB"/>
    <property type="match status" value="1"/>
</dbReference>
<gene>
    <name evidence="6" type="ORF">B7R25_11890</name>
</gene>
<dbReference type="Proteomes" id="UP000257080">
    <property type="component" value="Unassembled WGS sequence"/>
</dbReference>
<dbReference type="SMART" id="SM00967">
    <property type="entry name" value="SpoU_sub_bind"/>
    <property type="match status" value="1"/>
</dbReference>
<dbReference type="GO" id="GO:0003723">
    <property type="term" value="F:RNA binding"/>
    <property type="evidence" value="ECO:0007669"/>
    <property type="project" value="InterPro"/>
</dbReference>
<dbReference type="SUPFAM" id="SSF75217">
    <property type="entry name" value="alpha/beta knot"/>
    <property type="match status" value="1"/>
</dbReference>
<accession>A0A3E0W9U3</accession>
<proteinExistence type="inferred from homology"/>
<dbReference type="InterPro" id="IPR029028">
    <property type="entry name" value="Alpha/beta_knot_MTases"/>
</dbReference>
<dbReference type="Pfam" id="PF00588">
    <property type="entry name" value="SpoU_methylase"/>
    <property type="match status" value="1"/>
</dbReference>
<evidence type="ECO:0000313" key="7">
    <source>
        <dbReference type="Proteomes" id="UP000257080"/>
    </source>
</evidence>
<dbReference type="InterPro" id="IPR029026">
    <property type="entry name" value="tRNA_m1G_MTases_N"/>
</dbReference>
<evidence type="ECO:0000256" key="3">
    <source>
        <dbReference type="ARBA" id="ARBA00022679"/>
    </source>
</evidence>
<dbReference type="Pfam" id="PF08032">
    <property type="entry name" value="SpoU_sub_bind"/>
    <property type="match status" value="1"/>
</dbReference>
<dbReference type="OrthoDB" id="9785673at2"/>
<feature type="domain" description="RNA 2-O ribose methyltransferase substrate binding" evidence="5">
    <location>
        <begin position="125"/>
        <end position="202"/>
    </location>
</feature>
<sequence>MANTGKKPGRPGAVRRTSRGPAVGSGGQGRQALEGKKPTPKAEDRPYHPAGKAKAAKERYAAAGGKGKPGTPVQRSNEPKIAGRGGPAARSGSARGAVSGASRGGPQEPARPQRRPLSRGEDSEIVTGRNSVVEALRARIPATTLYIATRIEYDERVKELLQLATSRQIPILEVMRPELDRLAGFDSVHQGVALKVPPYEYAHPVDLYDEILARREVPLLVALDGITDPRNLGAIIRSTAAFGGQGVIVPARRSVSLTASAWKTSAGAAARTPVAMAPNLTQSLKALKAKGAFVIGLDGGGDMALPDLDLAMGPIVIVIGSEGKGLSRLVTETCDAIVSIPISSATESLNAGIAASVTLYEISRLRAAAALTK</sequence>
<dbReference type="Gene3D" id="3.30.1330.30">
    <property type="match status" value="1"/>
</dbReference>
<evidence type="ECO:0000256" key="4">
    <source>
        <dbReference type="SAM" id="MobiDB-lite"/>
    </source>
</evidence>
<evidence type="ECO:0000256" key="2">
    <source>
        <dbReference type="ARBA" id="ARBA00022603"/>
    </source>
</evidence>
<dbReference type="InterPro" id="IPR013123">
    <property type="entry name" value="SpoU_subst-bd"/>
</dbReference>
<evidence type="ECO:0000259" key="5">
    <source>
        <dbReference type="SMART" id="SM00967"/>
    </source>
</evidence>
<dbReference type="AlphaFoldDB" id="A0A3E0W9U3"/>
<dbReference type="GO" id="GO:0032259">
    <property type="term" value="P:methylation"/>
    <property type="evidence" value="ECO:0007669"/>
    <property type="project" value="UniProtKB-KW"/>
</dbReference>
<keyword evidence="2 6" id="KW-0489">Methyltransferase</keyword>
<comment type="similarity">
    <text evidence="1">Belongs to the class IV-like SAM-binding methyltransferase superfamily. RNA methyltransferase TrmH family.</text>
</comment>
<dbReference type="GO" id="GO:0006396">
    <property type="term" value="P:RNA processing"/>
    <property type="evidence" value="ECO:0007669"/>
    <property type="project" value="InterPro"/>
</dbReference>
<dbReference type="PANTHER" id="PTHR46429">
    <property type="entry name" value="23S RRNA (GUANOSINE-2'-O-)-METHYLTRANSFERASE RLMB"/>
    <property type="match status" value="1"/>
</dbReference>
<dbReference type="RefSeq" id="WP_116419182.1">
    <property type="nucleotide sequence ID" value="NZ_NBXC01000024.1"/>
</dbReference>
<evidence type="ECO:0000256" key="1">
    <source>
        <dbReference type="ARBA" id="ARBA00007228"/>
    </source>
</evidence>
<name>A0A3E0W9U3_9MICO</name>
<feature type="region of interest" description="Disordered" evidence="4">
    <location>
        <begin position="1"/>
        <end position="126"/>
    </location>
</feature>